<dbReference type="EMBL" id="VUJU01006854">
    <property type="protein sequence ID" value="KAF0747419.1"/>
    <property type="molecule type" value="Genomic_DNA"/>
</dbReference>
<evidence type="ECO:0000256" key="2">
    <source>
        <dbReference type="SAM" id="Phobius"/>
    </source>
</evidence>
<accession>A0A6G0Y1R1</accession>
<comment type="caution">
    <text evidence="3">The sequence shown here is derived from an EMBL/GenBank/DDBJ whole genome shotgun (WGS) entry which is preliminary data.</text>
</comment>
<keyword evidence="4" id="KW-1185">Reference proteome</keyword>
<evidence type="ECO:0008006" key="5">
    <source>
        <dbReference type="Google" id="ProtNLM"/>
    </source>
</evidence>
<evidence type="ECO:0000313" key="3">
    <source>
        <dbReference type="EMBL" id="KAF0747419.1"/>
    </source>
</evidence>
<feature type="transmembrane region" description="Helical" evidence="2">
    <location>
        <begin position="160"/>
        <end position="178"/>
    </location>
</feature>
<organism evidence="3 4">
    <name type="scientific">Aphis craccivora</name>
    <name type="common">Cowpea aphid</name>
    <dbReference type="NCBI Taxonomy" id="307492"/>
    <lineage>
        <taxon>Eukaryota</taxon>
        <taxon>Metazoa</taxon>
        <taxon>Ecdysozoa</taxon>
        <taxon>Arthropoda</taxon>
        <taxon>Hexapoda</taxon>
        <taxon>Insecta</taxon>
        <taxon>Pterygota</taxon>
        <taxon>Neoptera</taxon>
        <taxon>Paraneoptera</taxon>
        <taxon>Hemiptera</taxon>
        <taxon>Sternorrhyncha</taxon>
        <taxon>Aphidomorpha</taxon>
        <taxon>Aphidoidea</taxon>
        <taxon>Aphididae</taxon>
        <taxon>Aphidini</taxon>
        <taxon>Aphis</taxon>
        <taxon>Aphis</taxon>
    </lineage>
</organism>
<dbReference type="Proteomes" id="UP000478052">
    <property type="component" value="Unassembled WGS sequence"/>
</dbReference>
<dbReference type="OrthoDB" id="6615090at2759"/>
<keyword evidence="2" id="KW-0472">Membrane</keyword>
<reference evidence="3 4" key="1">
    <citation type="submission" date="2019-08" db="EMBL/GenBank/DDBJ databases">
        <title>Whole genome of Aphis craccivora.</title>
        <authorList>
            <person name="Voronova N.V."/>
            <person name="Shulinski R.S."/>
            <person name="Bandarenka Y.V."/>
            <person name="Zhorov D.G."/>
            <person name="Warner D."/>
        </authorList>
    </citation>
    <scope>NUCLEOTIDE SEQUENCE [LARGE SCALE GENOMIC DNA]</scope>
    <source>
        <strain evidence="3">180601</strain>
        <tissue evidence="3">Whole Body</tissue>
    </source>
</reference>
<evidence type="ECO:0000256" key="1">
    <source>
        <dbReference type="SAM" id="MobiDB-lite"/>
    </source>
</evidence>
<feature type="transmembrane region" description="Helical" evidence="2">
    <location>
        <begin position="198"/>
        <end position="219"/>
    </location>
</feature>
<gene>
    <name evidence="3" type="ORF">FWK35_00016699</name>
</gene>
<feature type="compositionally biased region" description="Polar residues" evidence="1">
    <location>
        <begin position="302"/>
        <end position="311"/>
    </location>
</feature>
<keyword evidence="2" id="KW-0812">Transmembrane</keyword>
<evidence type="ECO:0000313" key="4">
    <source>
        <dbReference type="Proteomes" id="UP000478052"/>
    </source>
</evidence>
<proteinExistence type="predicted"/>
<keyword evidence="2" id="KW-1133">Transmembrane helix</keyword>
<feature type="compositionally biased region" description="Polar residues" evidence="1">
    <location>
        <begin position="279"/>
        <end position="295"/>
    </location>
</feature>
<dbReference type="AlphaFoldDB" id="A0A6G0Y1R1"/>
<protein>
    <recommendedName>
        <fullName evidence="5">Transmembrane protein</fullName>
    </recommendedName>
</protein>
<feature type="region of interest" description="Disordered" evidence="1">
    <location>
        <begin position="278"/>
        <end position="311"/>
    </location>
</feature>
<name>A0A6G0Y1R1_APHCR</name>
<sequence>MKSNIFYQVSLDYTINNIILQHVFEICDLGVTFDSTLLFNKYYLNITKKRTLEHNSVLWSPSSAFHILSLEAFQNRFLRFISYKCNIPRQPHSNYSPLLIELNMTNLADRRKIIDLKFLFKIVNSYLNCPELLSCLNFNVLHCRTRSANIFYISFQRTNYALIFVIILLIYKLFSQIIKLQIKMFMNQTSACDLDKILAYGFFNINLNLVTTVSVYLYHTTFCNFNHKKQCPTSMDYVENSKLFQRIVQNDNLYHVSSRINSHETHIKKPINITGLGLSPSQINSKNSNYDSSRQQAEKKNTQVPQSQHSN</sequence>